<dbReference type="Gene3D" id="3.30.565.10">
    <property type="entry name" value="Histidine kinase-like ATPase, C-terminal domain"/>
    <property type="match status" value="1"/>
</dbReference>
<dbReference type="Pfam" id="PF02518">
    <property type="entry name" value="HATPase_c"/>
    <property type="match status" value="1"/>
</dbReference>
<dbReference type="InterPro" id="IPR050482">
    <property type="entry name" value="Sensor_HK_TwoCompSys"/>
</dbReference>
<feature type="transmembrane region" description="Helical" evidence="10">
    <location>
        <begin position="32"/>
        <end position="56"/>
    </location>
</feature>
<feature type="transmembrane region" description="Helical" evidence="10">
    <location>
        <begin position="91"/>
        <end position="120"/>
    </location>
</feature>
<dbReference type="InterPro" id="IPR011712">
    <property type="entry name" value="Sig_transdc_His_kin_sub3_dim/P"/>
</dbReference>
<feature type="transmembrane region" description="Helical" evidence="10">
    <location>
        <begin position="140"/>
        <end position="162"/>
    </location>
</feature>
<dbReference type="Gene3D" id="1.20.5.1930">
    <property type="match status" value="1"/>
</dbReference>
<dbReference type="EMBL" id="FOFV01000014">
    <property type="protein sequence ID" value="SER98981.1"/>
    <property type="molecule type" value="Genomic_DNA"/>
</dbReference>
<evidence type="ECO:0000259" key="11">
    <source>
        <dbReference type="SMART" id="SM00387"/>
    </source>
</evidence>
<evidence type="ECO:0000256" key="8">
    <source>
        <dbReference type="ARBA" id="ARBA00023012"/>
    </source>
</evidence>
<dbReference type="SUPFAM" id="SSF55874">
    <property type="entry name" value="ATPase domain of HSP90 chaperone/DNA topoisomerase II/histidine kinase"/>
    <property type="match status" value="1"/>
</dbReference>
<protein>
    <recommendedName>
        <fullName evidence="2">histidine kinase</fullName>
        <ecNumber evidence="2">2.7.13.3</ecNumber>
    </recommendedName>
</protein>
<keyword evidence="13" id="KW-1185">Reference proteome</keyword>
<dbReference type="GO" id="GO:0005524">
    <property type="term" value="F:ATP binding"/>
    <property type="evidence" value="ECO:0007669"/>
    <property type="project" value="UniProtKB-KW"/>
</dbReference>
<evidence type="ECO:0000313" key="13">
    <source>
        <dbReference type="Proteomes" id="UP000199503"/>
    </source>
</evidence>
<proteinExistence type="predicted"/>
<keyword evidence="6 12" id="KW-0418">Kinase</keyword>
<evidence type="ECO:0000256" key="2">
    <source>
        <dbReference type="ARBA" id="ARBA00012438"/>
    </source>
</evidence>
<evidence type="ECO:0000256" key="7">
    <source>
        <dbReference type="ARBA" id="ARBA00022840"/>
    </source>
</evidence>
<dbReference type="Proteomes" id="UP000199503">
    <property type="component" value="Unassembled WGS sequence"/>
</dbReference>
<dbReference type="GO" id="GO:0016020">
    <property type="term" value="C:membrane"/>
    <property type="evidence" value="ECO:0007669"/>
    <property type="project" value="InterPro"/>
</dbReference>
<sequence>MPGRVPVGTVANVHQEGQLGAGSLVRGWFRMLFGLAIGSLTGLLGLAAAISGAGAVRQTGYELRRIALFDRAVHTNPLTRTRCRRYLAVRWLVGGLGAGVILMLAFWYAVAISMVTAWLFDGDWGLVEDGDRVSLDLIGLVAVPGVLAVFVTTAGVVGVAALDRWLATEMLGTNQQALLRRRVAELTSTRAGVIEAIDDERRRIERDLHDGVQQRLVALGMLIGRARRAKGEEQLQELLDQAQDTAGEAIDELREVATRVYPAVLDDAGLDAALEVLAERSSVRVEISNELKASPGTALETVIYFVVSEAVTNAAKHADPSVVEISVWPDAKGITVMVWDDGVGGADPAGSGLSGLARRVRAVDGEFEVTSPEGGPTTIYARVPCE</sequence>
<evidence type="ECO:0000313" key="12">
    <source>
        <dbReference type="EMBL" id="SER98981.1"/>
    </source>
</evidence>
<dbReference type="GO" id="GO:0046983">
    <property type="term" value="F:protein dimerization activity"/>
    <property type="evidence" value="ECO:0007669"/>
    <property type="project" value="InterPro"/>
</dbReference>
<evidence type="ECO:0000256" key="5">
    <source>
        <dbReference type="ARBA" id="ARBA00022741"/>
    </source>
</evidence>
<keyword evidence="10" id="KW-0812">Transmembrane</keyword>
<evidence type="ECO:0000256" key="9">
    <source>
        <dbReference type="SAM" id="Coils"/>
    </source>
</evidence>
<dbReference type="CDD" id="cd16917">
    <property type="entry name" value="HATPase_UhpB-NarQ-NarX-like"/>
    <property type="match status" value="1"/>
</dbReference>
<keyword evidence="10" id="KW-1133">Transmembrane helix</keyword>
<evidence type="ECO:0000256" key="1">
    <source>
        <dbReference type="ARBA" id="ARBA00000085"/>
    </source>
</evidence>
<organism evidence="12 13">
    <name type="scientific">Lentzea albida</name>
    <dbReference type="NCBI Taxonomy" id="65499"/>
    <lineage>
        <taxon>Bacteria</taxon>
        <taxon>Bacillati</taxon>
        <taxon>Actinomycetota</taxon>
        <taxon>Actinomycetes</taxon>
        <taxon>Pseudonocardiales</taxon>
        <taxon>Pseudonocardiaceae</taxon>
        <taxon>Lentzea</taxon>
    </lineage>
</organism>
<dbReference type="SMART" id="SM00387">
    <property type="entry name" value="HATPase_c"/>
    <property type="match status" value="1"/>
</dbReference>
<dbReference type="STRING" id="65499.SAMN04488000_114113"/>
<dbReference type="AlphaFoldDB" id="A0A1H9TPD8"/>
<dbReference type="PANTHER" id="PTHR24421">
    <property type="entry name" value="NITRATE/NITRITE SENSOR PROTEIN NARX-RELATED"/>
    <property type="match status" value="1"/>
</dbReference>
<gene>
    <name evidence="12" type="ORF">SAMN04488000_114113</name>
</gene>
<feature type="domain" description="Histidine kinase/HSP90-like ATPase" evidence="11">
    <location>
        <begin position="298"/>
        <end position="386"/>
    </location>
</feature>
<keyword evidence="5" id="KW-0547">Nucleotide-binding</keyword>
<dbReference type="Pfam" id="PF07730">
    <property type="entry name" value="HisKA_3"/>
    <property type="match status" value="1"/>
</dbReference>
<dbReference type="EC" id="2.7.13.3" evidence="2"/>
<dbReference type="InterPro" id="IPR003594">
    <property type="entry name" value="HATPase_dom"/>
</dbReference>
<keyword evidence="7" id="KW-0067">ATP-binding</keyword>
<keyword evidence="3" id="KW-0597">Phosphoprotein</keyword>
<evidence type="ECO:0000256" key="4">
    <source>
        <dbReference type="ARBA" id="ARBA00022679"/>
    </source>
</evidence>
<name>A0A1H9TPD8_9PSEU</name>
<comment type="catalytic activity">
    <reaction evidence="1">
        <text>ATP + protein L-histidine = ADP + protein N-phospho-L-histidine.</text>
        <dbReference type="EC" id="2.7.13.3"/>
    </reaction>
</comment>
<keyword evidence="9" id="KW-0175">Coiled coil</keyword>
<reference evidence="13" key="1">
    <citation type="submission" date="2016-10" db="EMBL/GenBank/DDBJ databases">
        <authorList>
            <person name="Varghese N."/>
            <person name="Submissions S."/>
        </authorList>
    </citation>
    <scope>NUCLEOTIDE SEQUENCE [LARGE SCALE GENOMIC DNA]</scope>
    <source>
        <strain evidence="13">DSM 44437</strain>
    </source>
</reference>
<keyword evidence="8" id="KW-0902">Two-component regulatory system</keyword>
<dbReference type="OrthoDB" id="5242012at2"/>
<evidence type="ECO:0000256" key="6">
    <source>
        <dbReference type="ARBA" id="ARBA00022777"/>
    </source>
</evidence>
<accession>A0A1H9TPD8</accession>
<keyword evidence="10" id="KW-0472">Membrane</keyword>
<dbReference type="GO" id="GO:0000155">
    <property type="term" value="F:phosphorelay sensor kinase activity"/>
    <property type="evidence" value="ECO:0007669"/>
    <property type="project" value="InterPro"/>
</dbReference>
<evidence type="ECO:0000256" key="3">
    <source>
        <dbReference type="ARBA" id="ARBA00022553"/>
    </source>
</evidence>
<dbReference type="PANTHER" id="PTHR24421:SF10">
    <property type="entry name" value="NITRATE_NITRITE SENSOR PROTEIN NARQ"/>
    <property type="match status" value="1"/>
</dbReference>
<keyword evidence="4" id="KW-0808">Transferase</keyword>
<evidence type="ECO:0000256" key="10">
    <source>
        <dbReference type="SAM" id="Phobius"/>
    </source>
</evidence>
<dbReference type="InterPro" id="IPR036890">
    <property type="entry name" value="HATPase_C_sf"/>
</dbReference>
<feature type="coiled-coil region" evidence="9">
    <location>
        <begin position="228"/>
        <end position="259"/>
    </location>
</feature>